<dbReference type="EnsemblPlants" id="Solyc01g014730.2.1">
    <property type="protein sequence ID" value="Solyc01g014730.2.1"/>
    <property type="gene ID" value="Solyc01g014730.2"/>
</dbReference>
<reference evidence="1" key="2">
    <citation type="submission" date="2019-01" db="UniProtKB">
        <authorList>
            <consortium name="EnsemblPlants"/>
        </authorList>
    </citation>
    <scope>IDENTIFICATION</scope>
    <source>
        <strain evidence="1">cv. Heinz 1706</strain>
    </source>
</reference>
<dbReference type="PaxDb" id="4081-Solyc01g014730.1.1"/>
<sequence length="25" mass="2965">MHMFLSNFIRSMINTYNAPIYSIIS</sequence>
<evidence type="ECO:0000313" key="2">
    <source>
        <dbReference type="Proteomes" id="UP000004994"/>
    </source>
</evidence>
<accession>A0A3Q7EBK7</accession>
<organism evidence="1">
    <name type="scientific">Solanum lycopersicum</name>
    <name type="common">Tomato</name>
    <name type="synonym">Lycopersicon esculentum</name>
    <dbReference type="NCBI Taxonomy" id="4081"/>
    <lineage>
        <taxon>Eukaryota</taxon>
        <taxon>Viridiplantae</taxon>
        <taxon>Streptophyta</taxon>
        <taxon>Embryophyta</taxon>
        <taxon>Tracheophyta</taxon>
        <taxon>Spermatophyta</taxon>
        <taxon>Magnoliopsida</taxon>
        <taxon>eudicotyledons</taxon>
        <taxon>Gunneridae</taxon>
        <taxon>Pentapetalae</taxon>
        <taxon>asterids</taxon>
        <taxon>lamiids</taxon>
        <taxon>Solanales</taxon>
        <taxon>Solanaceae</taxon>
        <taxon>Solanoideae</taxon>
        <taxon>Solaneae</taxon>
        <taxon>Solanum</taxon>
        <taxon>Solanum subgen. Lycopersicon</taxon>
    </lineage>
</organism>
<dbReference type="AlphaFoldDB" id="A0A3Q7EBK7"/>
<name>A0A3Q7EBK7_SOLLC</name>
<protein>
    <submittedName>
        <fullName evidence="1">Uncharacterized protein</fullName>
    </submittedName>
</protein>
<dbReference type="InParanoid" id="A0A3Q7EBK7"/>
<proteinExistence type="predicted"/>
<keyword evidence="2" id="KW-1185">Reference proteome</keyword>
<dbReference type="Gramene" id="Solyc01g014730.2.1">
    <property type="protein sequence ID" value="Solyc01g014730.2.1"/>
    <property type="gene ID" value="Solyc01g014730.2"/>
</dbReference>
<evidence type="ECO:0000313" key="1">
    <source>
        <dbReference type="EnsemblPlants" id="Solyc01g014730.2.1"/>
    </source>
</evidence>
<dbReference type="Proteomes" id="UP000004994">
    <property type="component" value="Chromosome 1"/>
</dbReference>
<reference evidence="1" key="1">
    <citation type="journal article" date="2012" name="Nature">
        <title>The tomato genome sequence provides insights into fleshy fruit evolution.</title>
        <authorList>
            <consortium name="Tomato Genome Consortium"/>
        </authorList>
    </citation>
    <scope>NUCLEOTIDE SEQUENCE [LARGE SCALE GENOMIC DNA]</scope>
    <source>
        <strain evidence="1">cv. Heinz 1706</strain>
    </source>
</reference>